<organism evidence="2 3">
    <name type="scientific">Ceratodon purpureus</name>
    <name type="common">Fire moss</name>
    <name type="synonym">Dicranum purpureum</name>
    <dbReference type="NCBI Taxonomy" id="3225"/>
    <lineage>
        <taxon>Eukaryota</taxon>
        <taxon>Viridiplantae</taxon>
        <taxon>Streptophyta</taxon>
        <taxon>Embryophyta</taxon>
        <taxon>Bryophyta</taxon>
        <taxon>Bryophytina</taxon>
        <taxon>Bryopsida</taxon>
        <taxon>Dicranidae</taxon>
        <taxon>Pseudoditrichales</taxon>
        <taxon>Ditrichaceae</taxon>
        <taxon>Ceratodon</taxon>
    </lineage>
</organism>
<proteinExistence type="predicted"/>
<protein>
    <submittedName>
        <fullName evidence="2">Uncharacterized protein</fullName>
    </submittedName>
</protein>
<accession>A0A8T0JDA5</accession>
<evidence type="ECO:0000313" key="2">
    <source>
        <dbReference type="EMBL" id="KAG0593042.1"/>
    </source>
</evidence>
<feature type="compositionally biased region" description="Basic and acidic residues" evidence="1">
    <location>
        <begin position="272"/>
        <end position="305"/>
    </location>
</feature>
<name>A0A8T0JDA5_CERPU</name>
<feature type="region of interest" description="Disordered" evidence="1">
    <location>
        <begin position="263"/>
        <end position="445"/>
    </location>
</feature>
<gene>
    <name evidence="2" type="ORF">KC19_1G300600</name>
</gene>
<feature type="compositionally biased region" description="Polar residues" evidence="1">
    <location>
        <begin position="306"/>
        <end position="336"/>
    </location>
</feature>
<sequence length="812" mass="91617">MQRHWEGVHIQEEIQKRDRQLSSIALLARQDVDGYIWLSDCRPGMDQSAPHPPGAEQMVAETKVRKKKSVCGTKARRKTCFPNRCGDDLVHSRGRSAELSDLLQFFSTLDIDLQKLLLDAIANHNSKEKDSIQKVSAQKDGLVHKDGRKTTGLAWEFDHKTGAIKDYQPTPLARSSCSTARLNSNSSEALGPCSFREWQPSSCDNEKFGTDEFSDSRSQTAEWTCNSSCQLTNSSGPLGEGCGKADTQDGVCRDVAIQTRRSLRKGSKSNLKGREQSRETPKSLADHSSQEEELREKWLTPEERQSSTPTSGAQTGDLESTRVQHISNSPRASETQMMRVFSDRVEAQLDEPLSNRKYGGAPGDELTSRSQLTDHGAFEPILDKSNQEDSVTHESRVKPSTKPDLWPTDHFHKPRPEKSAANSASGPKRSPRESESLRGKPKHEYLAADFRTRKLVEWWPTNKSLQTTKSKSAPGVISSKSQLNTVYDPANLLGKSKRDQISGDRTRQKPEWWPALRRPYSASEIEAMRQKEDTEKATRKPPIRIATGYPLRRLPTQSSNKSQRRTAGTMELTRMQCTQECMAQQDDSLKRTLQRRTAPPPSPPLRRNHQEEHRKKMEALEKAYGHFQKTDRPRNLSTVNALEQLTIRKSPKCKTGHGGLHALQENNQFKMQCPTLSTSITVEEHVCGIITHLKDQVCGIMTQFQPQQDLEVASYLLHQIETPREANIPASALSQNAQQEFPKVTPVVELHNEEHEVKKTRKQRKRSNSSIQRGIERLADKLIDQAVNEVATELAEFCETVADQMYMAEFMT</sequence>
<dbReference type="AlphaFoldDB" id="A0A8T0JDA5"/>
<dbReference type="Proteomes" id="UP000822688">
    <property type="component" value="Chromosome 1"/>
</dbReference>
<keyword evidence="3" id="KW-1185">Reference proteome</keyword>
<evidence type="ECO:0000256" key="1">
    <source>
        <dbReference type="SAM" id="MobiDB-lite"/>
    </source>
</evidence>
<feature type="compositionally biased region" description="Basic and acidic residues" evidence="1">
    <location>
        <begin position="430"/>
        <end position="445"/>
    </location>
</feature>
<feature type="compositionally biased region" description="Basic and acidic residues" evidence="1">
    <location>
        <begin position="381"/>
        <end position="397"/>
    </location>
</feature>
<reference evidence="2" key="1">
    <citation type="submission" date="2020-06" db="EMBL/GenBank/DDBJ databases">
        <title>WGS assembly of Ceratodon purpureus strain R40.</title>
        <authorList>
            <person name="Carey S.B."/>
            <person name="Jenkins J."/>
            <person name="Shu S."/>
            <person name="Lovell J.T."/>
            <person name="Sreedasyam A."/>
            <person name="Maumus F."/>
            <person name="Tiley G.P."/>
            <person name="Fernandez-Pozo N."/>
            <person name="Barry K."/>
            <person name="Chen C."/>
            <person name="Wang M."/>
            <person name="Lipzen A."/>
            <person name="Daum C."/>
            <person name="Saski C.A."/>
            <person name="Payton A.C."/>
            <person name="Mcbreen J.C."/>
            <person name="Conrad R.E."/>
            <person name="Kollar L.M."/>
            <person name="Olsson S."/>
            <person name="Huttunen S."/>
            <person name="Landis J.B."/>
            <person name="Wickett N.J."/>
            <person name="Johnson M.G."/>
            <person name="Rensing S.A."/>
            <person name="Grimwood J."/>
            <person name="Schmutz J."/>
            <person name="Mcdaniel S.F."/>
        </authorList>
    </citation>
    <scope>NUCLEOTIDE SEQUENCE</scope>
    <source>
        <strain evidence="2">R40</strain>
    </source>
</reference>
<feature type="region of interest" description="Disordered" evidence="1">
    <location>
        <begin position="585"/>
        <end position="614"/>
    </location>
</feature>
<feature type="compositionally biased region" description="Basic and acidic residues" evidence="1">
    <location>
        <begin position="407"/>
        <end position="418"/>
    </location>
</feature>
<evidence type="ECO:0000313" key="3">
    <source>
        <dbReference type="Proteomes" id="UP000822688"/>
    </source>
</evidence>
<dbReference type="EMBL" id="CM026421">
    <property type="protein sequence ID" value="KAG0593042.1"/>
    <property type="molecule type" value="Genomic_DNA"/>
</dbReference>
<comment type="caution">
    <text evidence="2">The sequence shown here is derived from an EMBL/GenBank/DDBJ whole genome shotgun (WGS) entry which is preliminary data.</text>
</comment>